<gene>
    <name evidence="3" type="ORF">F0562_006053</name>
</gene>
<dbReference type="PANTHER" id="PTHR32018:SF6">
    <property type="entry name" value="RHAMNOGALACTURONAN ENDOLYASE"/>
    <property type="match status" value="1"/>
</dbReference>
<protein>
    <recommendedName>
        <fullName evidence="2">Rhamnogalacturonan lyase domain-containing protein</fullName>
    </recommendedName>
</protein>
<proteinExistence type="predicted"/>
<dbReference type="AlphaFoldDB" id="A0A5J5AM45"/>
<dbReference type="InterPro" id="IPR029413">
    <property type="entry name" value="RG-lyase_II"/>
</dbReference>
<dbReference type="Pfam" id="PF14686">
    <property type="entry name" value="fn3_3"/>
    <property type="match status" value="1"/>
</dbReference>
<dbReference type="Proteomes" id="UP000325577">
    <property type="component" value="Linkage Group LG2"/>
</dbReference>
<dbReference type="OrthoDB" id="2130367at2759"/>
<feature type="domain" description="Rhamnogalacturonan lyase" evidence="2">
    <location>
        <begin position="297"/>
        <end position="366"/>
    </location>
</feature>
<dbReference type="InterPro" id="IPR051850">
    <property type="entry name" value="Polysacch_Lyase_4"/>
</dbReference>
<reference evidence="3 4" key="1">
    <citation type="submission" date="2019-09" db="EMBL/GenBank/DDBJ databases">
        <title>A chromosome-level genome assembly of the Chinese tupelo Nyssa sinensis.</title>
        <authorList>
            <person name="Yang X."/>
            <person name="Kang M."/>
            <person name="Yang Y."/>
            <person name="Xiong H."/>
            <person name="Wang M."/>
            <person name="Zhang Z."/>
            <person name="Wang Z."/>
            <person name="Wu H."/>
            <person name="Ma T."/>
            <person name="Liu J."/>
            <person name="Xi Z."/>
        </authorList>
    </citation>
    <scope>NUCLEOTIDE SEQUENCE [LARGE SCALE GENOMIC DNA]</scope>
    <source>
        <strain evidence="3">J267</strain>
        <tissue evidence="3">Leaf</tissue>
    </source>
</reference>
<feature type="compositionally biased region" description="Polar residues" evidence="1">
    <location>
        <begin position="62"/>
        <end position="91"/>
    </location>
</feature>
<dbReference type="InterPro" id="IPR010325">
    <property type="entry name" value="Rhamnogal_lyase"/>
</dbReference>
<name>A0A5J5AM45_9ASTE</name>
<dbReference type="PANTHER" id="PTHR32018">
    <property type="entry name" value="RHAMNOGALACTURONATE LYASE FAMILY PROTEIN"/>
    <property type="match status" value="1"/>
</dbReference>
<feature type="region of interest" description="Disordered" evidence="1">
    <location>
        <begin position="53"/>
        <end position="91"/>
    </location>
</feature>
<organism evidence="3 4">
    <name type="scientific">Nyssa sinensis</name>
    <dbReference type="NCBI Taxonomy" id="561372"/>
    <lineage>
        <taxon>Eukaryota</taxon>
        <taxon>Viridiplantae</taxon>
        <taxon>Streptophyta</taxon>
        <taxon>Embryophyta</taxon>
        <taxon>Tracheophyta</taxon>
        <taxon>Spermatophyta</taxon>
        <taxon>Magnoliopsida</taxon>
        <taxon>eudicotyledons</taxon>
        <taxon>Gunneridae</taxon>
        <taxon>Pentapetalae</taxon>
        <taxon>asterids</taxon>
        <taxon>Cornales</taxon>
        <taxon>Nyssaceae</taxon>
        <taxon>Nyssa</taxon>
    </lineage>
</organism>
<evidence type="ECO:0000256" key="1">
    <source>
        <dbReference type="SAM" id="MobiDB-lite"/>
    </source>
</evidence>
<dbReference type="CDD" id="cd10316">
    <property type="entry name" value="RGL4_M"/>
    <property type="match status" value="1"/>
</dbReference>
<dbReference type="EMBL" id="CM018043">
    <property type="protein sequence ID" value="KAA8531344.1"/>
    <property type="molecule type" value="Genomic_DNA"/>
</dbReference>
<evidence type="ECO:0000259" key="2">
    <source>
        <dbReference type="Pfam" id="PF14686"/>
    </source>
</evidence>
<dbReference type="Pfam" id="PF06045">
    <property type="entry name" value="Rhamnogal_lyase"/>
    <property type="match status" value="1"/>
</dbReference>
<sequence length="366" mass="41269">MDEDDLTDKILDGLGDDYQELIRAVQARDTMIKFDELHEKLLNFEASLQGAKSKPSHFPASANPTNCNPTSWRPSFNSGNTDNNWRPSTTGNNSTGWQSFTQYQQSLSCVSSCWTTLLSQPPPSFSPLSWILPNLWNTGTHCQEMSLLSLGATSTQYHSSCPNEPHSDTMATSRSFCSHHYSHSSAMATGQWFYYMAVLDERQRVMPTERDQVASKVLDYQEVVLLTNLANPKLKGEVDDKYQYSSNNKDNRVRGWICSNPSTGFWVITPNDEFRVAGPLKQELTSYVYINKELKAARSAYVGLAASRDAGSYQTENKGYQFWTQANVDGYFLIKGARARNYSLYAWVLGILGDYKYDIYVDVTPG</sequence>
<keyword evidence="4" id="KW-1185">Reference proteome</keyword>
<evidence type="ECO:0000313" key="4">
    <source>
        <dbReference type="Proteomes" id="UP000325577"/>
    </source>
</evidence>
<evidence type="ECO:0000313" key="3">
    <source>
        <dbReference type="EMBL" id="KAA8531344.1"/>
    </source>
</evidence>
<accession>A0A5J5AM45</accession>